<keyword evidence="1" id="KW-0812">Transmembrane</keyword>
<feature type="transmembrane region" description="Helical" evidence="1">
    <location>
        <begin position="105"/>
        <end position="123"/>
    </location>
</feature>
<name>A0ABT8N5R3_9BACL</name>
<dbReference type="EMBL" id="JAUJWV010000003">
    <property type="protein sequence ID" value="MDN7243236.1"/>
    <property type="molecule type" value="Genomic_DNA"/>
</dbReference>
<dbReference type="RefSeq" id="WP_301724747.1">
    <property type="nucleotide sequence ID" value="NZ_JAUJWV010000003.1"/>
</dbReference>
<keyword evidence="3" id="KW-1185">Reference proteome</keyword>
<sequence>METKLSVKEIPSYLRWKDSLLDLRYRFDSNTADYTLTRLFDPQLEEDLERFGIMNVHSAKKHYSTEIEKAQRTVYFYRIANVMFLILLILLPSIALYFFRDSLTALVFGILFSLLMFFLVECFNQAYLNKFQQQLKDELNIEQRIQNSSIPFHENEVRVEGNAATVHKEGIGLITDPNFTKGNENIVRFRLEEGSVVPVVEIRK</sequence>
<keyword evidence="1" id="KW-1133">Transmembrane helix</keyword>
<organism evidence="2 3">
    <name type="scientific">Planococcus shixiaomingii</name>
    <dbReference type="NCBI Taxonomy" id="3058393"/>
    <lineage>
        <taxon>Bacteria</taxon>
        <taxon>Bacillati</taxon>
        <taxon>Bacillota</taxon>
        <taxon>Bacilli</taxon>
        <taxon>Bacillales</taxon>
        <taxon>Caryophanaceae</taxon>
        <taxon>Planococcus</taxon>
    </lineage>
</organism>
<reference evidence="2 3" key="1">
    <citation type="submission" date="2023-06" db="EMBL/GenBank/DDBJ databases">
        <title>Novel species in genus Planococcus.</title>
        <authorList>
            <person name="Ning S."/>
        </authorList>
    </citation>
    <scope>NUCLEOTIDE SEQUENCE [LARGE SCALE GENOMIC DNA]</scope>
    <source>
        <strain evidence="2 3">N028</strain>
    </source>
</reference>
<protein>
    <submittedName>
        <fullName evidence="2">Uncharacterized protein</fullName>
    </submittedName>
</protein>
<gene>
    <name evidence="2" type="ORF">QWY14_15635</name>
</gene>
<proteinExistence type="predicted"/>
<accession>A0ABT8N5R3</accession>
<feature type="transmembrane region" description="Helical" evidence="1">
    <location>
        <begin position="79"/>
        <end position="99"/>
    </location>
</feature>
<evidence type="ECO:0000313" key="3">
    <source>
        <dbReference type="Proteomes" id="UP001172055"/>
    </source>
</evidence>
<comment type="caution">
    <text evidence="2">The sequence shown here is derived from an EMBL/GenBank/DDBJ whole genome shotgun (WGS) entry which is preliminary data.</text>
</comment>
<evidence type="ECO:0000313" key="2">
    <source>
        <dbReference type="EMBL" id="MDN7243236.1"/>
    </source>
</evidence>
<keyword evidence="1" id="KW-0472">Membrane</keyword>
<dbReference type="Proteomes" id="UP001172055">
    <property type="component" value="Unassembled WGS sequence"/>
</dbReference>
<evidence type="ECO:0000256" key="1">
    <source>
        <dbReference type="SAM" id="Phobius"/>
    </source>
</evidence>